<name>A0A2V5IDW1_9EURO</name>
<accession>A0A2V5IDW1</accession>
<keyword evidence="2" id="KW-0186">Copper</keyword>
<evidence type="ECO:0000259" key="4">
    <source>
        <dbReference type="PROSITE" id="PS00498"/>
    </source>
</evidence>
<dbReference type="AlphaFoldDB" id="A0A2V5IDW1"/>
<evidence type="ECO:0000256" key="2">
    <source>
        <dbReference type="ARBA" id="ARBA00023008"/>
    </source>
</evidence>
<keyword evidence="3" id="KW-0732">Signal</keyword>
<dbReference type="Gene3D" id="1.10.1280.10">
    <property type="entry name" value="Di-copper center containing domain from catechol oxidase"/>
    <property type="match status" value="1"/>
</dbReference>
<sequence>MLGALLVGLLGILTLAGVHYAHSSSRETQPEVRLDGNPFQPNKLCQYPSVRREWRSLSTGEQQAYITAVKCLMDRPSKLRTNGTLYDDFPWIHTTSGSFSHHAAAFLSWHRYFIHVFEQTLKQDCDYEGTLAYWDWSLDWKDLANSSIWDAQTGFGGDGDVAGPITVGEGRCVVDGPFAGHINMFYGPRDRPHCLSRGFTDGEGHYGHIPGEEVHPDRIQEILNQDDYTSFFFALEKGPHDTIPNGIRGDFFSFTAPYDPVFYLHHTQLDRLWWLWQERNPRQRHFEYTGPAAMGSEQPASVYDQLPMSGFVEPLRVTDIMNTEGDFLCYRY</sequence>
<dbReference type="PRINTS" id="PR00092">
    <property type="entry name" value="TYROSINASE"/>
</dbReference>
<evidence type="ECO:0000313" key="6">
    <source>
        <dbReference type="Proteomes" id="UP000248817"/>
    </source>
</evidence>
<feature type="domain" description="Tyrosinase copper-binding" evidence="4">
    <location>
        <begin position="259"/>
        <end position="270"/>
    </location>
</feature>
<evidence type="ECO:0000256" key="3">
    <source>
        <dbReference type="SAM" id="SignalP"/>
    </source>
</evidence>
<keyword evidence="6" id="KW-1185">Reference proteome</keyword>
<dbReference type="PANTHER" id="PTHR11474">
    <property type="entry name" value="TYROSINASE FAMILY MEMBER"/>
    <property type="match status" value="1"/>
</dbReference>
<dbReference type="InterPro" id="IPR050316">
    <property type="entry name" value="Tyrosinase/Hemocyanin"/>
</dbReference>
<feature type="chain" id="PRO_5015876064" evidence="3">
    <location>
        <begin position="24"/>
        <end position="332"/>
    </location>
</feature>
<dbReference type="InterPro" id="IPR008922">
    <property type="entry name" value="Di-copper_centre_dom_sf"/>
</dbReference>
<dbReference type="EMBL" id="KZ825472">
    <property type="protein sequence ID" value="PYI34945.1"/>
    <property type="molecule type" value="Genomic_DNA"/>
</dbReference>
<proteinExistence type="predicted"/>
<reference evidence="5 6" key="1">
    <citation type="submission" date="2018-02" db="EMBL/GenBank/DDBJ databases">
        <title>The genomes of Aspergillus section Nigri reveals drivers in fungal speciation.</title>
        <authorList>
            <consortium name="DOE Joint Genome Institute"/>
            <person name="Vesth T.C."/>
            <person name="Nybo J."/>
            <person name="Theobald S."/>
            <person name="Brandl J."/>
            <person name="Frisvad J.C."/>
            <person name="Nielsen K.F."/>
            <person name="Lyhne E.K."/>
            <person name="Kogle M.E."/>
            <person name="Kuo A."/>
            <person name="Riley R."/>
            <person name="Clum A."/>
            <person name="Nolan M."/>
            <person name="Lipzen A."/>
            <person name="Salamov A."/>
            <person name="Henrissat B."/>
            <person name="Wiebenga A."/>
            <person name="De vries R.P."/>
            <person name="Grigoriev I.V."/>
            <person name="Mortensen U.H."/>
            <person name="Andersen M.R."/>
            <person name="Baker S.E."/>
        </authorList>
    </citation>
    <scope>NUCLEOTIDE SEQUENCE [LARGE SCALE GENOMIC DNA]</scope>
    <source>
        <strain evidence="5 6">CBS 114.80</strain>
    </source>
</reference>
<gene>
    <name evidence="5" type="ORF">BP00DRAFT_389053</name>
</gene>
<dbReference type="PANTHER" id="PTHR11474:SF126">
    <property type="entry name" value="TYROSINASE-LIKE PROTEIN TYR-1-RELATED"/>
    <property type="match status" value="1"/>
</dbReference>
<evidence type="ECO:0000313" key="5">
    <source>
        <dbReference type="EMBL" id="PYI34945.1"/>
    </source>
</evidence>
<organism evidence="5 6">
    <name type="scientific">Aspergillus indologenus CBS 114.80</name>
    <dbReference type="NCBI Taxonomy" id="1450541"/>
    <lineage>
        <taxon>Eukaryota</taxon>
        <taxon>Fungi</taxon>
        <taxon>Dikarya</taxon>
        <taxon>Ascomycota</taxon>
        <taxon>Pezizomycotina</taxon>
        <taxon>Eurotiomycetes</taxon>
        <taxon>Eurotiomycetidae</taxon>
        <taxon>Eurotiales</taxon>
        <taxon>Aspergillaceae</taxon>
        <taxon>Aspergillus</taxon>
        <taxon>Aspergillus subgen. Circumdati</taxon>
    </lineage>
</organism>
<dbReference type="Proteomes" id="UP000248817">
    <property type="component" value="Unassembled WGS sequence"/>
</dbReference>
<keyword evidence="1" id="KW-0479">Metal-binding</keyword>
<dbReference type="Pfam" id="PF00264">
    <property type="entry name" value="Tyrosinase"/>
    <property type="match status" value="1"/>
</dbReference>
<dbReference type="GO" id="GO:0016491">
    <property type="term" value="F:oxidoreductase activity"/>
    <property type="evidence" value="ECO:0007669"/>
    <property type="project" value="InterPro"/>
</dbReference>
<dbReference type="GO" id="GO:0046872">
    <property type="term" value="F:metal ion binding"/>
    <property type="evidence" value="ECO:0007669"/>
    <property type="project" value="UniProtKB-KW"/>
</dbReference>
<evidence type="ECO:0000256" key="1">
    <source>
        <dbReference type="ARBA" id="ARBA00022723"/>
    </source>
</evidence>
<dbReference type="InterPro" id="IPR002227">
    <property type="entry name" value="Tyrosinase_Cu-bd"/>
</dbReference>
<protein>
    <submittedName>
        <fullName evidence="5">Di-copper centre-containing protein</fullName>
    </submittedName>
</protein>
<dbReference type="PROSITE" id="PS00498">
    <property type="entry name" value="TYROSINASE_2"/>
    <property type="match status" value="1"/>
</dbReference>
<feature type="signal peptide" evidence="3">
    <location>
        <begin position="1"/>
        <end position="23"/>
    </location>
</feature>
<dbReference type="SUPFAM" id="SSF48056">
    <property type="entry name" value="Di-copper centre-containing domain"/>
    <property type="match status" value="1"/>
</dbReference>